<dbReference type="Proteomes" id="UP000339249">
    <property type="component" value="Unassembled WGS sequence"/>
</dbReference>
<dbReference type="InterPro" id="IPR008948">
    <property type="entry name" value="L-Aspartase-like"/>
</dbReference>
<dbReference type="Pfam" id="PF00221">
    <property type="entry name" value="Lyase_aromatic"/>
    <property type="match status" value="1"/>
</dbReference>
<name>A0A4U9DFG4_RAOTE</name>
<reference evidence="3 4" key="1">
    <citation type="submission" date="2019-04" db="EMBL/GenBank/DDBJ databases">
        <authorList>
            <consortium name="Pathogen Informatics"/>
        </authorList>
    </citation>
    <scope>NUCLEOTIDE SEQUENCE [LARGE SCALE GENOMIC DNA]</scope>
    <source>
        <strain evidence="3 4">NCTC9185</strain>
    </source>
</reference>
<accession>A0A4U9DFG4</accession>
<dbReference type="SUPFAM" id="SSF48557">
    <property type="entry name" value="L-aspartase-like"/>
    <property type="match status" value="1"/>
</dbReference>
<dbReference type="PANTHER" id="PTHR10362">
    <property type="entry name" value="HISTIDINE AMMONIA-LYASE"/>
    <property type="match status" value="1"/>
</dbReference>
<gene>
    <name evidence="3" type="primary">hutH_3</name>
    <name evidence="3" type="ORF">NCTC9185_07222</name>
</gene>
<evidence type="ECO:0000313" key="3">
    <source>
        <dbReference type="EMBL" id="VTN15138.1"/>
    </source>
</evidence>
<feature type="region of interest" description="Disordered" evidence="2">
    <location>
        <begin position="176"/>
        <end position="195"/>
    </location>
</feature>
<sequence length="195" mass="20529">MKTLTLIPGQLSLTQLRDIYSHPLNVVLDERAFAAIDESVACVNAILAEGRTAYGINTGFGLLAQTRISTDDLENLQRSLVLSHAAGIGEPLDEAMARLIMVLKINSLSRGFSGIRLSVIQALAELVNKGVTPWIPAKGSVGASGDLAPLAHMSLTLLGEGKARWQGEWMPAAQAAGKSWPQADYPGGERGAGAA</sequence>
<dbReference type="InterPro" id="IPR001106">
    <property type="entry name" value="Aromatic_Lyase"/>
</dbReference>
<evidence type="ECO:0000313" key="4">
    <source>
        <dbReference type="Proteomes" id="UP000339249"/>
    </source>
</evidence>
<dbReference type="FunFam" id="1.10.275.10:FF:000005">
    <property type="entry name" value="Histidine ammonia-lyase"/>
    <property type="match status" value="1"/>
</dbReference>
<proteinExistence type="predicted"/>
<dbReference type="EC" id="4.3.1.3" evidence="3"/>
<dbReference type="InterPro" id="IPR022313">
    <property type="entry name" value="Phe/His_NH3-lyase_AS"/>
</dbReference>
<evidence type="ECO:0000256" key="2">
    <source>
        <dbReference type="SAM" id="MobiDB-lite"/>
    </source>
</evidence>
<dbReference type="EMBL" id="CABDVU010000001">
    <property type="protein sequence ID" value="VTN15138.1"/>
    <property type="molecule type" value="Genomic_DNA"/>
</dbReference>
<dbReference type="GO" id="GO:0004397">
    <property type="term" value="F:histidine ammonia-lyase activity"/>
    <property type="evidence" value="ECO:0007669"/>
    <property type="project" value="UniProtKB-EC"/>
</dbReference>
<organism evidence="3 4">
    <name type="scientific">Raoultella terrigena</name>
    <name type="common">Klebsiella terrigena</name>
    <dbReference type="NCBI Taxonomy" id="577"/>
    <lineage>
        <taxon>Bacteria</taxon>
        <taxon>Pseudomonadati</taxon>
        <taxon>Pseudomonadota</taxon>
        <taxon>Gammaproteobacteria</taxon>
        <taxon>Enterobacterales</taxon>
        <taxon>Enterobacteriaceae</taxon>
        <taxon>Klebsiella/Raoultella group</taxon>
        <taxon>Raoultella</taxon>
    </lineage>
</organism>
<dbReference type="Gene3D" id="1.10.275.10">
    <property type="entry name" value="Fumarase/aspartase (N-terminal domain)"/>
    <property type="match status" value="1"/>
</dbReference>
<dbReference type="AlphaFoldDB" id="A0A4U9DFG4"/>
<dbReference type="InterPro" id="IPR024083">
    <property type="entry name" value="Fumarase/histidase_N"/>
</dbReference>
<evidence type="ECO:0000256" key="1">
    <source>
        <dbReference type="ARBA" id="ARBA00023239"/>
    </source>
</evidence>
<dbReference type="PROSITE" id="PS00488">
    <property type="entry name" value="PAL_HISTIDASE"/>
    <property type="match status" value="1"/>
</dbReference>
<keyword evidence="1 3" id="KW-0456">Lyase</keyword>
<protein>
    <submittedName>
        <fullName evidence="3">Histidine ammonia-lyase</fullName>
        <ecNumber evidence="3">4.3.1.3</ecNumber>
    </submittedName>
</protein>